<dbReference type="Gene3D" id="1.10.10.10">
    <property type="entry name" value="Winged helix-like DNA-binding domain superfamily/Winged helix DNA-binding domain"/>
    <property type="match status" value="1"/>
</dbReference>
<proteinExistence type="predicted"/>
<dbReference type="PROSITE" id="PS50995">
    <property type="entry name" value="HTH_MARR_2"/>
    <property type="match status" value="1"/>
</dbReference>
<feature type="domain" description="HTH marR-type" evidence="5">
    <location>
        <begin position="21"/>
        <end position="152"/>
    </location>
</feature>
<reference evidence="6" key="2">
    <citation type="submission" date="2020-09" db="EMBL/GenBank/DDBJ databases">
        <authorList>
            <person name="Sun Q."/>
            <person name="Ohkuma M."/>
        </authorList>
    </citation>
    <scope>NUCLEOTIDE SEQUENCE</scope>
    <source>
        <strain evidence="6">JCM 4784</strain>
    </source>
</reference>
<dbReference type="EMBL" id="BNBT01000007">
    <property type="protein sequence ID" value="GHE41028.1"/>
    <property type="molecule type" value="Genomic_DNA"/>
</dbReference>
<dbReference type="GO" id="GO:0003700">
    <property type="term" value="F:DNA-binding transcription factor activity"/>
    <property type="evidence" value="ECO:0007669"/>
    <property type="project" value="InterPro"/>
</dbReference>
<keyword evidence="7" id="KW-1185">Reference proteome</keyword>
<dbReference type="PROSITE" id="PS01117">
    <property type="entry name" value="HTH_MARR_1"/>
    <property type="match status" value="1"/>
</dbReference>
<comment type="caution">
    <text evidence="6">The sequence shown here is derived from an EMBL/GenBank/DDBJ whole genome shotgun (WGS) entry which is preliminary data.</text>
</comment>
<evidence type="ECO:0000256" key="2">
    <source>
        <dbReference type="ARBA" id="ARBA00023125"/>
    </source>
</evidence>
<keyword evidence="2" id="KW-0238">DNA-binding</keyword>
<dbReference type="GO" id="GO:0006950">
    <property type="term" value="P:response to stress"/>
    <property type="evidence" value="ECO:0007669"/>
    <property type="project" value="TreeGrafter"/>
</dbReference>
<sequence>MVTDHGELSARQRADDTDHTHPDLAGELAELLEALWEHGREVPSAPASPSQLRVLHCLDRDEGINLRTLGELLGSAPPSVSRLCDRLEALGFVRRVPSKVSRRELELHLTRHGRTYLRTLRDRRVASLREVTDRMTPAARRVLLDGLVALRDALEQTQGASGRGADGDVRSA</sequence>
<evidence type="ECO:0000256" key="4">
    <source>
        <dbReference type="SAM" id="MobiDB-lite"/>
    </source>
</evidence>
<keyword evidence="3" id="KW-0804">Transcription</keyword>
<evidence type="ECO:0000259" key="5">
    <source>
        <dbReference type="PROSITE" id="PS50995"/>
    </source>
</evidence>
<reference evidence="6" key="1">
    <citation type="journal article" date="2014" name="Int. J. Syst. Evol. Microbiol.">
        <title>Complete genome sequence of Corynebacterium casei LMG S-19264T (=DSM 44701T), isolated from a smear-ripened cheese.</title>
        <authorList>
            <consortium name="US DOE Joint Genome Institute (JGI-PGF)"/>
            <person name="Walter F."/>
            <person name="Albersmeier A."/>
            <person name="Kalinowski J."/>
            <person name="Ruckert C."/>
        </authorList>
    </citation>
    <scope>NUCLEOTIDE SEQUENCE</scope>
    <source>
        <strain evidence="6">JCM 4784</strain>
    </source>
</reference>
<dbReference type="InterPro" id="IPR000835">
    <property type="entry name" value="HTH_MarR-typ"/>
</dbReference>
<dbReference type="PANTHER" id="PTHR33164">
    <property type="entry name" value="TRANSCRIPTIONAL REGULATOR, MARR FAMILY"/>
    <property type="match status" value="1"/>
</dbReference>
<protein>
    <submittedName>
        <fullName evidence="6">MarR family transcriptional regulator</fullName>
    </submittedName>
</protein>
<accession>A0A919DFB4</accession>
<dbReference type="RefSeq" id="WP_190134421.1">
    <property type="nucleotide sequence ID" value="NZ_BNBT01000007.1"/>
</dbReference>
<organism evidence="6 7">
    <name type="scientific">Streptomyces longispororuber</name>
    <dbReference type="NCBI Taxonomy" id="68230"/>
    <lineage>
        <taxon>Bacteria</taxon>
        <taxon>Bacillati</taxon>
        <taxon>Actinomycetota</taxon>
        <taxon>Actinomycetes</taxon>
        <taxon>Kitasatosporales</taxon>
        <taxon>Streptomycetaceae</taxon>
        <taxon>Streptomyces</taxon>
    </lineage>
</organism>
<dbReference type="InterPro" id="IPR023187">
    <property type="entry name" value="Tscrpt_reg_MarR-type_CS"/>
</dbReference>
<evidence type="ECO:0000313" key="7">
    <source>
        <dbReference type="Proteomes" id="UP000608024"/>
    </source>
</evidence>
<dbReference type="InterPro" id="IPR036390">
    <property type="entry name" value="WH_DNA-bd_sf"/>
</dbReference>
<dbReference type="AlphaFoldDB" id="A0A919DFB4"/>
<evidence type="ECO:0000313" key="6">
    <source>
        <dbReference type="EMBL" id="GHE41028.1"/>
    </source>
</evidence>
<feature type="region of interest" description="Disordered" evidence="4">
    <location>
        <begin position="1"/>
        <end position="22"/>
    </location>
</feature>
<dbReference type="InterPro" id="IPR039422">
    <property type="entry name" value="MarR/SlyA-like"/>
</dbReference>
<dbReference type="SUPFAM" id="SSF46785">
    <property type="entry name" value="Winged helix' DNA-binding domain"/>
    <property type="match status" value="1"/>
</dbReference>
<dbReference type="Pfam" id="PF01047">
    <property type="entry name" value="MarR"/>
    <property type="match status" value="1"/>
</dbReference>
<gene>
    <name evidence="6" type="ORF">GCM10018785_08220</name>
</gene>
<dbReference type="SMART" id="SM00347">
    <property type="entry name" value="HTH_MARR"/>
    <property type="match status" value="1"/>
</dbReference>
<dbReference type="Proteomes" id="UP000608024">
    <property type="component" value="Unassembled WGS sequence"/>
</dbReference>
<dbReference type="InterPro" id="IPR036388">
    <property type="entry name" value="WH-like_DNA-bd_sf"/>
</dbReference>
<keyword evidence="1" id="KW-0805">Transcription regulation</keyword>
<evidence type="ECO:0000256" key="3">
    <source>
        <dbReference type="ARBA" id="ARBA00023163"/>
    </source>
</evidence>
<dbReference type="GO" id="GO:0003677">
    <property type="term" value="F:DNA binding"/>
    <property type="evidence" value="ECO:0007669"/>
    <property type="project" value="UniProtKB-KW"/>
</dbReference>
<dbReference type="PANTHER" id="PTHR33164:SF103">
    <property type="entry name" value="REGULATORY PROTEIN MARR"/>
    <property type="match status" value="1"/>
</dbReference>
<name>A0A919DFB4_9ACTN</name>
<evidence type="ECO:0000256" key="1">
    <source>
        <dbReference type="ARBA" id="ARBA00023015"/>
    </source>
</evidence>